<gene>
    <name evidence="2" type="ORF">PNOK_0216600</name>
</gene>
<accession>A0A286URN7</accession>
<feature type="compositionally biased region" description="Low complexity" evidence="1">
    <location>
        <begin position="185"/>
        <end position="199"/>
    </location>
</feature>
<feature type="region of interest" description="Disordered" evidence="1">
    <location>
        <begin position="167"/>
        <end position="199"/>
    </location>
</feature>
<dbReference type="InParanoid" id="A0A286URN7"/>
<feature type="region of interest" description="Disordered" evidence="1">
    <location>
        <begin position="220"/>
        <end position="241"/>
    </location>
</feature>
<feature type="compositionally biased region" description="Low complexity" evidence="1">
    <location>
        <begin position="7"/>
        <end position="26"/>
    </location>
</feature>
<dbReference type="EMBL" id="NBII01000002">
    <property type="protein sequence ID" value="PAV22209.1"/>
    <property type="molecule type" value="Genomic_DNA"/>
</dbReference>
<dbReference type="AlphaFoldDB" id="A0A286URN7"/>
<feature type="compositionally biased region" description="Pro residues" evidence="1">
    <location>
        <begin position="172"/>
        <end position="182"/>
    </location>
</feature>
<reference evidence="2 3" key="1">
    <citation type="journal article" date="2017" name="Mol. Ecol.">
        <title>Comparative and population genomic landscape of Phellinus noxius: A hypervariable fungus causing root rot in trees.</title>
        <authorList>
            <person name="Chung C.L."/>
            <person name="Lee T.J."/>
            <person name="Akiba M."/>
            <person name="Lee H.H."/>
            <person name="Kuo T.H."/>
            <person name="Liu D."/>
            <person name="Ke H.M."/>
            <person name="Yokoi T."/>
            <person name="Roa M.B."/>
            <person name="Lu M.J."/>
            <person name="Chang Y.Y."/>
            <person name="Ann P.J."/>
            <person name="Tsai J.N."/>
            <person name="Chen C.Y."/>
            <person name="Tzean S.S."/>
            <person name="Ota Y."/>
            <person name="Hattori T."/>
            <person name="Sahashi N."/>
            <person name="Liou R.F."/>
            <person name="Kikuchi T."/>
            <person name="Tsai I.J."/>
        </authorList>
    </citation>
    <scope>NUCLEOTIDE SEQUENCE [LARGE SCALE GENOMIC DNA]</scope>
    <source>
        <strain evidence="2 3">FFPRI411160</strain>
    </source>
</reference>
<comment type="caution">
    <text evidence="2">The sequence shown here is derived from an EMBL/GenBank/DDBJ whole genome shotgun (WGS) entry which is preliminary data.</text>
</comment>
<name>A0A286URN7_9AGAM</name>
<protein>
    <submittedName>
        <fullName evidence="2">Uncharacterized protein</fullName>
    </submittedName>
</protein>
<evidence type="ECO:0000256" key="1">
    <source>
        <dbReference type="SAM" id="MobiDB-lite"/>
    </source>
</evidence>
<sequence>MEVNNTPVSLSPSSSPFLSPSQSVQPDLASGSPEEFTREWSNVLKDIAVISSDRVVDPASIMGQVVPIFMRLSNFIFSSVSSPIPVVESEGRQLARKLFYFASENYAQVEGAFTIINEKKLSHTISSIVDDSNIDLTAKVDNLSNQIVSLQQSLLGLSTSVARISNSATVYPSPPPKKPNPPQDSSTKPSIPKPSFSSIVKKKQPEPVAHVEEVSEGPFQSVSYKKTRSNPKPSNKPTYSENTLSKYTQICIFPTNKLHRGIDDISSKVNSINKALPLDKVPKNFYCVMGRITAQGNMVLCFPNSFSFDLIIGFKNIILNTLSLPHDTLISPVTNEHGYYITGVPIKHPDTGLPLTEAALLNELKINYPDVPFIKANILPPSNNPKFAGSQLGSANIFVSMSDATKADDIIFNNLPFIIFHSKCQVTHKKEKKPFIFCSRCFKIGSHETPSCKLKSSLCKFCTNPSGTSSQHNSHCHHCISEGNLGTECIHPHTCRNCLGPHTSDSPLCPEWLKFKLHGIYLTRYQAAVRKLRIDL</sequence>
<dbReference type="Proteomes" id="UP000217199">
    <property type="component" value="Unassembled WGS sequence"/>
</dbReference>
<evidence type="ECO:0000313" key="3">
    <source>
        <dbReference type="Proteomes" id="UP000217199"/>
    </source>
</evidence>
<keyword evidence="3" id="KW-1185">Reference proteome</keyword>
<organism evidence="2 3">
    <name type="scientific">Pyrrhoderma noxium</name>
    <dbReference type="NCBI Taxonomy" id="2282107"/>
    <lineage>
        <taxon>Eukaryota</taxon>
        <taxon>Fungi</taxon>
        <taxon>Dikarya</taxon>
        <taxon>Basidiomycota</taxon>
        <taxon>Agaricomycotina</taxon>
        <taxon>Agaricomycetes</taxon>
        <taxon>Hymenochaetales</taxon>
        <taxon>Hymenochaetaceae</taxon>
        <taxon>Pyrrhoderma</taxon>
    </lineage>
</organism>
<evidence type="ECO:0000313" key="2">
    <source>
        <dbReference type="EMBL" id="PAV22209.1"/>
    </source>
</evidence>
<proteinExistence type="predicted"/>
<feature type="region of interest" description="Disordered" evidence="1">
    <location>
        <begin position="1"/>
        <end position="33"/>
    </location>
</feature>
<dbReference type="OrthoDB" id="4230923at2759"/>